<evidence type="ECO:0000256" key="1">
    <source>
        <dbReference type="ARBA" id="ARBA00006484"/>
    </source>
</evidence>
<sequence>MSSAAWTVDDLPDLTGKTIVVTGGTSGIGKEAARELARRGAHVVLPSITRAEGEAAAAEIGGSTEVHELDLSDLHAVREFASSYTDPVDILLDNAGLMSKTRRETADGFELHLGVNVLAPFLLTELLLPRIRERVVITASMAHAKGRIDFADPHFRQRPYSMAAAYAQSKLACMLWGLDLQNRLAAAGSAVDVQLAHPGFAATSILDPTPFPPVNAVLNLLGRRIVPTAADGARPLLYAATEDLPPASYIGPTGFRQIAGPPGPGERSGPAGDPDLARRFREFAVRETGAVPTV</sequence>
<dbReference type="PRINTS" id="PR00081">
    <property type="entry name" value="GDHRDH"/>
</dbReference>
<comment type="similarity">
    <text evidence="1">Belongs to the short-chain dehydrogenases/reductases (SDR) family.</text>
</comment>
<comment type="caution">
    <text evidence="4">The sequence shown here is derived from an EMBL/GenBank/DDBJ whole genome shotgun (WGS) entry which is preliminary data.</text>
</comment>
<reference evidence="4 5" key="1">
    <citation type="submission" date="2018-06" db="EMBL/GenBank/DDBJ databases">
        <title>Whole genome sequencing of four bacterial strains from South Shetland trench revealing bio-synthetic gene clusters.</title>
        <authorList>
            <person name="Abdel-Mageed W.M."/>
            <person name="Lehri B."/>
            <person name="Jarmusch S.A."/>
            <person name="Miranda K."/>
            <person name="Goodfellow M."/>
            <person name="Jaspars M."/>
            <person name="Karlyshev A.V."/>
        </authorList>
    </citation>
    <scope>NUCLEOTIDE SEQUENCE [LARGE SCALE GENOMIC DNA]</scope>
    <source>
        <strain evidence="4 5">SST1</strain>
    </source>
</reference>
<dbReference type="Gene3D" id="3.40.50.720">
    <property type="entry name" value="NAD(P)-binding Rossmann-like Domain"/>
    <property type="match status" value="1"/>
</dbReference>
<dbReference type="EMBL" id="QNTT01000029">
    <property type="protein sequence ID" value="RBA33850.1"/>
    <property type="molecule type" value="Genomic_DNA"/>
</dbReference>
<evidence type="ECO:0000256" key="2">
    <source>
        <dbReference type="ARBA" id="ARBA00023002"/>
    </source>
</evidence>
<name>A0A365P8X6_9ACTN</name>
<keyword evidence="2" id="KW-0560">Oxidoreductase</keyword>
<dbReference type="Pfam" id="PF00106">
    <property type="entry name" value="adh_short"/>
    <property type="match status" value="1"/>
</dbReference>
<feature type="region of interest" description="Disordered" evidence="3">
    <location>
        <begin position="253"/>
        <end position="278"/>
    </location>
</feature>
<evidence type="ECO:0000313" key="5">
    <source>
        <dbReference type="Proteomes" id="UP000252187"/>
    </source>
</evidence>
<gene>
    <name evidence="4" type="ORF">DQ226_11310</name>
</gene>
<dbReference type="PANTHER" id="PTHR24320">
    <property type="entry name" value="RETINOL DEHYDROGENASE"/>
    <property type="match status" value="1"/>
</dbReference>
<evidence type="ECO:0000256" key="3">
    <source>
        <dbReference type="SAM" id="MobiDB-lite"/>
    </source>
</evidence>
<dbReference type="AlphaFoldDB" id="A0A365P8X6"/>
<dbReference type="InterPro" id="IPR002347">
    <property type="entry name" value="SDR_fam"/>
</dbReference>
<protein>
    <submittedName>
        <fullName evidence="4">Oxidoreductase</fullName>
    </submittedName>
</protein>
<dbReference type="Proteomes" id="UP000252187">
    <property type="component" value="Unassembled WGS sequence"/>
</dbReference>
<dbReference type="SUPFAM" id="SSF51735">
    <property type="entry name" value="NAD(P)-binding Rossmann-fold domains"/>
    <property type="match status" value="1"/>
</dbReference>
<accession>A0A365P8X6</accession>
<dbReference type="GO" id="GO:0016491">
    <property type="term" value="F:oxidoreductase activity"/>
    <property type="evidence" value="ECO:0007669"/>
    <property type="project" value="UniProtKB-KW"/>
</dbReference>
<dbReference type="InterPro" id="IPR036291">
    <property type="entry name" value="NAD(P)-bd_dom_sf"/>
</dbReference>
<organism evidence="4 5">
    <name type="scientific">Dietzia maris</name>
    <dbReference type="NCBI Taxonomy" id="37915"/>
    <lineage>
        <taxon>Bacteria</taxon>
        <taxon>Bacillati</taxon>
        <taxon>Actinomycetota</taxon>
        <taxon>Actinomycetes</taxon>
        <taxon>Mycobacteriales</taxon>
        <taxon>Dietziaceae</taxon>
        <taxon>Dietzia</taxon>
    </lineage>
</organism>
<evidence type="ECO:0000313" key="4">
    <source>
        <dbReference type="EMBL" id="RBA33850.1"/>
    </source>
</evidence>
<proteinExistence type="inferred from homology"/>
<dbReference type="PANTHER" id="PTHR24320:SF148">
    <property type="entry name" value="NAD(P)-BINDING ROSSMANN-FOLD SUPERFAMILY PROTEIN"/>
    <property type="match status" value="1"/>
</dbReference>